<feature type="transmembrane region" description="Helical" evidence="1">
    <location>
        <begin position="192"/>
        <end position="214"/>
    </location>
</feature>
<dbReference type="EMBL" id="CM035439">
    <property type="protein sequence ID" value="KAH7284239.1"/>
    <property type="molecule type" value="Genomic_DNA"/>
</dbReference>
<sequence length="215" mass="22426">MWAAAMTDSEVGGGKLQQPDSFPYVDNAGHQEMASTPKSPGTVASTLHVGALDALVSVNSIFSGVVFIGLAFSSNANTVSLVSTGPDDPCNPSSDTARRVVLFEVLAFAAYLLSSLIAQGLKLQLAIVGAKKAVLKSLVPINEKFLRFGMIMTALCTVAGTIFLTMSIIYLIELRLGALSCPTSSWSKLAAIPLACAMSVGAISFITTAVYALFI</sequence>
<comment type="caution">
    <text evidence="2">The sequence shown here is derived from an EMBL/GenBank/DDBJ whole genome shotgun (WGS) entry which is preliminary data.</text>
</comment>
<keyword evidence="1" id="KW-0812">Transmembrane</keyword>
<dbReference type="OMA" id="AIPPACV"/>
<feature type="transmembrane region" description="Helical" evidence="1">
    <location>
        <begin position="101"/>
        <end position="125"/>
    </location>
</feature>
<evidence type="ECO:0000313" key="3">
    <source>
        <dbReference type="Proteomes" id="UP000825935"/>
    </source>
</evidence>
<dbReference type="OrthoDB" id="1932010at2759"/>
<gene>
    <name evidence="2" type="ORF">KP509_34G044500</name>
</gene>
<feature type="transmembrane region" description="Helical" evidence="1">
    <location>
        <begin position="145"/>
        <end position="172"/>
    </location>
</feature>
<name>A0A8T2QK12_CERRI</name>
<dbReference type="AlphaFoldDB" id="A0A8T2QK12"/>
<evidence type="ECO:0008006" key="4">
    <source>
        <dbReference type="Google" id="ProtNLM"/>
    </source>
</evidence>
<organism evidence="2 3">
    <name type="scientific">Ceratopteris richardii</name>
    <name type="common">Triangle waterfern</name>
    <dbReference type="NCBI Taxonomy" id="49495"/>
    <lineage>
        <taxon>Eukaryota</taxon>
        <taxon>Viridiplantae</taxon>
        <taxon>Streptophyta</taxon>
        <taxon>Embryophyta</taxon>
        <taxon>Tracheophyta</taxon>
        <taxon>Polypodiopsida</taxon>
        <taxon>Polypodiidae</taxon>
        <taxon>Polypodiales</taxon>
        <taxon>Pteridineae</taxon>
        <taxon>Pteridaceae</taxon>
        <taxon>Parkerioideae</taxon>
        <taxon>Ceratopteris</taxon>
    </lineage>
</organism>
<evidence type="ECO:0000313" key="2">
    <source>
        <dbReference type="EMBL" id="KAH7284239.1"/>
    </source>
</evidence>
<keyword evidence="1" id="KW-1133">Transmembrane helix</keyword>
<keyword evidence="3" id="KW-1185">Reference proteome</keyword>
<dbReference type="Proteomes" id="UP000825935">
    <property type="component" value="Chromosome 34"/>
</dbReference>
<protein>
    <recommendedName>
        <fullName evidence="4">Maternal effect embryo arrest 60</fullName>
    </recommendedName>
</protein>
<evidence type="ECO:0000256" key="1">
    <source>
        <dbReference type="SAM" id="Phobius"/>
    </source>
</evidence>
<reference evidence="2" key="1">
    <citation type="submission" date="2021-08" db="EMBL/GenBank/DDBJ databases">
        <title>WGS assembly of Ceratopteris richardii.</title>
        <authorList>
            <person name="Marchant D.B."/>
            <person name="Chen G."/>
            <person name="Jenkins J."/>
            <person name="Shu S."/>
            <person name="Leebens-Mack J."/>
            <person name="Grimwood J."/>
            <person name="Schmutz J."/>
            <person name="Soltis P."/>
            <person name="Soltis D."/>
            <person name="Chen Z.-H."/>
        </authorList>
    </citation>
    <scope>NUCLEOTIDE SEQUENCE</scope>
    <source>
        <strain evidence="2">Whitten #5841</strain>
        <tissue evidence="2">Leaf</tissue>
    </source>
</reference>
<accession>A0A8T2QK12</accession>
<keyword evidence="1" id="KW-0472">Membrane</keyword>
<proteinExistence type="predicted"/>
<dbReference type="PANTHER" id="PTHR33430:SF13">
    <property type="entry name" value="CASP-LIKE PROTEIN"/>
    <property type="match status" value="1"/>
</dbReference>
<feature type="transmembrane region" description="Helical" evidence="1">
    <location>
        <begin position="54"/>
        <end position="72"/>
    </location>
</feature>
<dbReference type="PANTHER" id="PTHR33430">
    <property type="entry name" value="MATERNAL EFFECT EMBRYO ARREST PROTEIN"/>
    <property type="match status" value="1"/>
</dbReference>